<name>A0A6H5IIK9_9HYME</name>
<organism evidence="1 2">
    <name type="scientific">Trichogramma brassicae</name>
    <dbReference type="NCBI Taxonomy" id="86971"/>
    <lineage>
        <taxon>Eukaryota</taxon>
        <taxon>Metazoa</taxon>
        <taxon>Ecdysozoa</taxon>
        <taxon>Arthropoda</taxon>
        <taxon>Hexapoda</taxon>
        <taxon>Insecta</taxon>
        <taxon>Pterygota</taxon>
        <taxon>Neoptera</taxon>
        <taxon>Endopterygota</taxon>
        <taxon>Hymenoptera</taxon>
        <taxon>Apocrita</taxon>
        <taxon>Proctotrupomorpha</taxon>
        <taxon>Chalcidoidea</taxon>
        <taxon>Trichogrammatidae</taxon>
        <taxon>Trichogramma</taxon>
    </lineage>
</organism>
<evidence type="ECO:0000313" key="2">
    <source>
        <dbReference type="Proteomes" id="UP000479190"/>
    </source>
</evidence>
<proteinExistence type="predicted"/>
<keyword evidence="2" id="KW-1185">Reference proteome</keyword>
<gene>
    <name evidence="1" type="ORF">TBRA_LOCUS8400</name>
</gene>
<accession>A0A6H5IIK9</accession>
<reference evidence="1 2" key="1">
    <citation type="submission" date="2020-02" db="EMBL/GenBank/DDBJ databases">
        <authorList>
            <person name="Ferguson B K."/>
        </authorList>
    </citation>
    <scope>NUCLEOTIDE SEQUENCE [LARGE SCALE GENOMIC DNA]</scope>
</reference>
<dbReference type="Proteomes" id="UP000479190">
    <property type="component" value="Unassembled WGS sequence"/>
</dbReference>
<sequence length="111" mass="12942">MCDRRLTIRAWPVRWVEDLRGGRRLVEYMHVYCLFFSFCTGCTRSIHPNVKGREATQSLLRARTTRMTLHSTLFRSRGLACLVASSSKPILLSLKRKRERERKRGFAPSSL</sequence>
<protein>
    <submittedName>
        <fullName evidence="1">Uncharacterized protein</fullName>
    </submittedName>
</protein>
<evidence type="ECO:0000313" key="1">
    <source>
        <dbReference type="EMBL" id="CAB0036536.1"/>
    </source>
</evidence>
<dbReference type="AlphaFoldDB" id="A0A6H5IIK9"/>
<dbReference type="EMBL" id="CADCXV010000820">
    <property type="protein sequence ID" value="CAB0036536.1"/>
    <property type="molecule type" value="Genomic_DNA"/>
</dbReference>